<name>A0A5B8UUD7_9SPHI</name>
<accession>A0A5B8UUD7</accession>
<evidence type="ECO:0000256" key="7">
    <source>
        <dbReference type="ARBA" id="ARBA00022729"/>
    </source>
</evidence>
<dbReference type="Pfam" id="PF02563">
    <property type="entry name" value="Poly_export"/>
    <property type="match status" value="1"/>
</dbReference>
<gene>
    <name evidence="18" type="ORF">FRZ54_08105</name>
</gene>
<keyword evidence="13" id="KW-0998">Cell outer membrane</keyword>
<keyword evidence="9" id="KW-0406">Ion transport</keyword>
<protein>
    <submittedName>
        <fullName evidence="18">Uncharacterized protein</fullName>
    </submittedName>
</protein>
<evidence type="ECO:0000256" key="4">
    <source>
        <dbReference type="ARBA" id="ARBA00022452"/>
    </source>
</evidence>
<evidence type="ECO:0000313" key="18">
    <source>
        <dbReference type="EMBL" id="QEC62553.1"/>
    </source>
</evidence>
<keyword evidence="6 15" id="KW-0812">Transmembrane</keyword>
<keyword evidence="7" id="KW-0732">Signal</keyword>
<comment type="similarity">
    <text evidence="2">Belongs to the BexD/CtrA/VexA family.</text>
</comment>
<keyword evidence="10" id="KW-0626">Porin</keyword>
<dbReference type="RefSeq" id="WP_147031130.1">
    <property type="nucleotide sequence ID" value="NZ_CP042436.1"/>
</dbReference>
<dbReference type="GO" id="GO:0015288">
    <property type="term" value="F:porin activity"/>
    <property type="evidence" value="ECO:0007669"/>
    <property type="project" value="UniProtKB-KW"/>
</dbReference>
<keyword evidence="3" id="KW-0813">Transport</keyword>
<dbReference type="PANTHER" id="PTHR33619:SF3">
    <property type="entry name" value="POLYSACCHARIDE EXPORT PROTEIN GFCE-RELATED"/>
    <property type="match status" value="1"/>
</dbReference>
<dbReference type="Pfam" id="PF22461">
    <property type="entry name" value="SLBB_2"/>
    <property type="match status" value="1"/>
</dbReference>
<dbReference type="InterPro" id="IPR003715">
    <property type="entry name" value="Poly_export_N"/>
</dbReference>
<evidence type="ECO:0000256" key="2">
    <source>
        <dbReference type="ARBA" id="ARBA00009450"/>
    </source>
</evidence>
<proteinExistence type="inferred from homology"/>
<dbReference type="Gene3D" id="3.30.1950.10">
    <property type="entry name" value="wza like domain"/>
    <property type="match status" value="1"/>
</dbReference>
<evidence type="ECO:0000256" key="15">
    <source>
        <dbReference type="SAM" id="Phobius"/>
    </source>
</evidence>
<dbReference type="GO" id="GO:0015159">
    <property type="term" value="F:polysaccharide transmembrane transporter activity"/>
    <property type="evidence" value="ECO:0007669"/>
    <property type="project" value="InterPro"/>
</dbReference>
<dbReference type="KEGG" id="mgin:FRZ54_08105"/>
<evidence type="ECO:0000256" key="6">
    <source>
        <dbReference type="ARBA" id="ARBA00022692"/>
    </source>
</evidence>
<dbReference type="EMBL" id="CP042436">
    <property type="protein sequence ID" value="QEC62553.1"/>
    <property type="molecule type" value="Genomic_DNA"/>
</dbReference>
<keyword evidence="19" id="KW-1185">Reference proteome</keyword>
<evidence type="ECO:0000256" key="11">
    <source>
        <dbReference type="ARBA" id="ARBA00023136"/>
    </source>
</evidence>
<keyword evidence="12" id="KW-0564">Palmitate</keyword>
<dbReference type="GO" id="GO:0006811">
    <property type="term" value="P:monoatomic ion transport"/>
    <property type="evidence" value="ECO:0007669"/>
    <property type="project" value="UniProtKB-KW"/>
</dbReference>
<feature type="transmembrane region" description="Helical" evidence="15">
    <location>
        <begin position="249"/>
        <end position="267"/>
    </location>
</feature>
<evidence type="ECO:0000256" key="13">
    <source>
        <dbReference type="ARBA" id="ARBA00023237"/>
    </source>
</evidence>
<evidence type="ECO:0000256" key="8">
    <source>
        <dbReference type="ARBA" id="ARBA00023047"/>
    </source>
</evidence>
<evidence type="ECO:0000256" key="10">
    <source>
        <dbReference type="ARBA" id="ARBA00023114"/>
    </source>
</evidence>
<evidence type="ECO:0000259" key="16">
    <source>
        <dbReference type="Pfam" id="PF02563"/>
    </source>
</evidence>
<keyword evidence="5" id="KW-0762">Sugar transport</keyword>
<dbReference type="InterPro" id="IPR049712">
    <property type="entry name" value="Poly_export"/>
</dbReference>
<keyword evidence="8" id="KW-0625">Polysaccharide transport</keyword>
<reference evidence="18 19" key="1">
    <citation type="journal article" date="2017" name="Curr. Microbiol.">
        <title>Mucilaginibacter ginsenosidivorans sp. nov., Isolated from Soil of Ginseng Field.</title>
        <authorList>
            <person name="Kim M.M."/>
            <person name="Siddiqi M.Z."/>
            <person name="Im W.T."/>
        </authorList>
    </citation>
    <scope>NUCLEOTIDE SEQUENCE [LARGE SCALE GENOMIC DNA]</scope>
    <source>
        <strain evidence="18 19">Gsoil 3017</strain>
    </source>
</reference>
<sequence length="269" mass="29115">MRFYTALATTLLLFGILIISSCSYKQQQVLFQQMPATADTARHAYAAGSGTSDYHIRSQDILQVRNLQNAQYIVDQTPSAVSSAGGNTGGGTIAGTGQTYKVEDDGTVALPLIGHVPVAGLTRAEAAAKIEGLYRKDVLKDPIIDLRIVNLKVTILGEIKAQGNFPLVKDRTSLVEMIGEAGGLTEKADEKTIKIIRGDPSKPEVTTVDLSNLKTLADPRIILQNNDIIYIAQNKRAVKNDQLQNVTTTLSPALIILNTALIIYTLIRR</sequence>
<dbReference type="GO" id="GO:0009279">
    <property type="term" value="C:cell outer membrane"/>
    <property type="evidence" value="ECO:0007669"/>
    <property type="project" value="UniProtKB-SubCell"/>
</dbReference>
<dbReference type="AlphaFoldDB" id="A0A5B8UUD7"/>
<keyword evidence="11 15" id="KW-0472">Membrane</keyword>
<dbReference type="PANTHER" id="PTHR33619">
    <property type="entry name" value="POLYSACCHARIDE EXPORT PROTEIN GFCE-RELATED"/>
    <property type="match status" value="1"/>
</dbReference>
<dbReference type="Gene3D" id="3.10.560.10">
    <property type="entry name" value="Outer membrane lipoprotein wza domain like"/>
    <property type="match status" value="1"/>
</dbReference>
<organism evidence="18 19">
    <name type="scientific">Mucilaginibacter ginsenosidivorans</name>
    <dbReference type="NCBI Taxonomy" id="398053"/>
    <lineage>
        <taxon>Bacteria</taxon>
        <taxon>Pseudomonadati</taxon>
        <taxon>Bacteroidota</taxon>
        <taxon>Sphingobacteriia</taxon>
        <taxon>Sphingobacteriales</taxon>
        <taxon>Sphingobacteriaceae</taxon>
        <taxon>Mucilaginibacter</taxon>
    </lineage>
</organism>
<keyword evidence="15" id="KW-1133">Transmembrane helix</keyword>
<evidence type="ECO:0000256" key="9">
    <source>
        <dbReference type="ARBA" id="ARBA00023065"/>
    </source>
</evidence>
<dbReference type="InterPro" id="IPR054765">
    <property type="entry name" value="SLBB_dom"/>
</dbReference>
<comment type="subcellular location">
    <subcellularLocation>
        <location evidence="1">Cell outer membrane</location>
        <topology evidence="1">Multi-pass membrane protein</topology>
    </subcellularLocation>
</comment>
<feature type="domain" description="Polysaccharide export protein N-terminal" evidence="16">
    <location>
        <begin position="51"/>
        <end position="148"/>
    </location>
</feature>
<dbReference type="Proteomes" id="UP000321479">
    <property type="component" value="Chromosome"/>
</dbReference>
<evidence type="ECO:0000256" key="1">
    <source>
        <dbReference type="ARBA" id="ARBA00004571"/>
    </source>
</evidence>
<keyword evidence="14" id="KW-0449">Lipoprotein</keyword>
<feature type="domain" description="SLBB" evidence="17">
    <location>
        <begin position="152"/>
        <end position="231"/>
    </location>
</feature>
<evidence type="ECO:0000256" key="5">
    <source>
        <dbReference type="ARBA" id="ARBA00022597"/>
    </source>
</evidence>
<dbReference type="PROSITE" id="PS51257">
    <property type="entry name" value="PROKAR_LIPOPROTEIN"/>
    <property type="match status" value="1"/>
</dbReference>
<evidence type="ECO:0000313" key="19">
    <source>
        <dbReference type="Proteomes" id="UP000321479"/>
    </source>
</evidence>
<evidence type="ECO:0000256" key="12">
    <source>
        <dbReference type="ARBA" id="ARBA00023139"/>
    </source>
</evidence>
<dbReference type="OrthoDB" id="937431at2"/>
<evidence type="ECO:0000256" key="14">
    <source>
        <dbReference type="ARBA" id="ARBA00023288"/>
    </source>
</evidence>
<evidence type="ECO:0000256" key="3">
    <source>
        <dbReference type="ARBA" id="ARBA00022448"/>
    </source>
</evidence>
<dbReference type="GO" id="GO:0046930">
    <property type="term" value="C:pore complex"/>
    <property type="evidence" value="ECO:0007669"/>
    <property type="project" value="UniProtKB-KW"/>
</dbReference>
<keyword evidence="4" id="KW-1134">Transmembrane beta strand</keyword>
<evidence type="ECO:0000259" key="17">
    <source>
        <dbReference type="Pfam" id="PF22461"/>
    </source>
</evidence>